<sequence length="335" mass="36028">MKAPMLEGPGSVSGAPHLPPGFTDTFISRYVDTGDVRLHAVTGGRGPALLLLAGWPQSWYAWRLLMPALAADFSVVAVDPRGVGLSDKPQDGYDTGTLAADMVALMAALGHQRFSMVGHDIGMWTGYALAADHPERLDRLAVAEAAIPGLSPSPPLFHDTQANDRLWHFAFNRLAELNELLIQGKERIFFGHQFATKAVRKLPDHAVEHYVGPLAADPDALRASFAFYRALDTTIAQNQRRKTRRLTIPVLAIAGAGNSGDLVEKTMRLAADDVESVIIPDCGHYPAEEAPEEMLAALKPFLTAHRFDAIGGERGPNCSPGWPPSATRSTGGSPT</sequence>
<name>A0ABV5SBY5_9ACTN</name>
<feature type="compositionally biased region" description="Polar residues" evidence="2">
    <location>
        <begin position="326"/>
        <end position="335"/>
    </location>
</feature>
<accession>A0ABV5SBY5</accession>
<dbReference type="PRINTS" id="PR00412">
    <property type="entry name" value="EPOXHYDRLASE"/>
</dbReference>
<dbReference type="InterPro" id="IPR000639">
    <property type="entry name" value="Epox_hydrolase-like"/>
</dbReference>
<dbReference type="Proteomes" id="UP001589532">
    <property type="component" value="Unassembled WGS sequence"/>
</dbReference>
<keyword evidence="5" id="KW-1185">Reference proteome</keyword>
<reference evidence="4 5" key="1">
    <citation type="submission" date="2024-09" db="EMBL/GenBank/DDBJ databases">
        <authorList>
            <person name="Sun Q."/>
            <person name="Mori K."/>
        </authorList>
    </citation>
    <scope>NUCLEOTIDE SEQUENCE [LARGE SCALE GENOMIC DNA]</scope>
    <source>
        <strain evidence="4 5">JCM 3143</strain>
    </source>
</reference>
<dbReference type="InterPro" id="IPR000073">
    <property type="entry name" value="AB_hydrolase_1"/>
</dbReference>
<dbReference type="SUPFAM" id="SSF53474">
    <property type="entry name" value="alpha/beta-Hydrolases"/>
    <property type="match status" value="1"/>
</dbReference>
<evidence type="ECO:0000256" key="1">
    <source>
        <dbReference type="ARBA" id="ARBA00022801"/>
    </source>
</evidence>
<comment type="caution">
    <text evidence="4">The sequence shown here is derived from an EMBL/GenBank/DDBJ whole genome shotgun (WGS) entry which is preliminary data.</text>
</comment>
<proteinExistence type="predicted"/>
<dbReference type="InterPro" id="IPR029058">
    <property type="entry name" value="AB_hydrolase_fold"/>
</dbReference>
<dbReference type="RefSeq" id="WP_344988503.1">
    <property type="nucleotide sequence ID" value="NZ_BAAAXV010000002.1"/>
</dbReference>
<evidence type="ECO:0000313" key="5">
    <source>
        <dbReference type="Proteomes" id="UP001589532"/>
    </source>
</evidence>
<feature type="region of interest" description="Disordered" evidence="2">
    <location>
        <begin position="312"/>
        <end position="335"/>
    </location>
</feature>
<keyword evidence="1 4" id="KW-0378">Hydrolase</keyword>
<evidence type="ECO:0000313" key="4">
    <source>
        <dbReference type="EMBL" id="MFB9628524.1"/>
    </source>
</evidence>
<feature type="domain" description="AB hydrolase-1" evidence="3">
    <location>
        <begin position="47"/>
        <end position="291"/>
    </location>
</feature>
<dbReference type="GO" id="GO:0016787">
    <property type="term" value="F:hydrolase activity"/>
    <property type="evidence" value="ECO:0007669"/>
    <property type="project" value="UniProtKB-KW"/>
</dbReference>
<protein>
    <submittedName>
        <fullName evidence="4">Alpha/beta fold hydrolase</fullName>
    </submittedName>
</protein>
<dbReference type="PANTHER" id="PTHR43329">
    <property type="entry name" value="EPOXIDE HYDROLASE"/>
    <property type="match status" value="1"/>
</dbReference>
<dbReference type="Gene3D" id="3.40.50.1820">
    <property type="entry name" value="alpha/beta hydrolase"/>
    <property type="match status" value="1"/>
</dbReference>
<gene>
    <name evidence="4" type="ORF">ACFFSA_36060</name>
</gene>
<evidence type="ECO:0000256" key="2">
    <source>
        <dbReference type="SAM" id="MobiDB-lite"/>
    </source>
</evidence>
<dbReference type="EMBL" id="JBHMBW010000047">
    <property type="protein sequence ID" value="MFB9628524.1"/>
    <property type="molecule type" value="Genomic_DNA"/>
</dbReference>
<organism evidence="4 5">
    <name type="scientific">Nonomuraea helvata</name>
    <dbReference type="NCBI Taxonomy" id="37484"/>
    <lineage>
        <taxon>Bacteria</taxon>
        <taxon>Bacillati</taxon>
        <taxon>Actinomycetota</taxon>
        <taxon>Actinomycetes</taxon>
        <taxon>Streptosporangiales</taxon>
        <taxon>Streptosporangiaceae</taxon>
        <taxon>Nonomuraea</taxon>
    </lineage>
</organism>
<evidence type="ECO:0000259" key="3">
    <source>
        <dbReference type="Pfam" id="PF00561"/>
    </source>
</evidence>
<dbReference type="Pfam" id="PF00561">
    <property type="entry name" value="Abhydrolase_1"/>
    <property type="match status" value="1"/>
</dbReference>